<evidence type="ECO:0000313" key="9">
    <source>
        <dbReference type="EMBL" id="BAS82857.1"/>
    </source>
</evidence>
<dbReference type="PANTHER" id="PTHR16223:SF330">
    <property type="entry name" value="OS03G0205300 PROTEIN"/>
    <property type="match status" value="1"/>
</dbReference>
<feature type="region of interest" description="Disordered" evidence="7">
    <location>
        <begin position="229"/>
        <end position="262"/>
    </location>
</feature>
<dbReference type="PROSITE" id="PS50888">
    <property type="entry name" value="BHLH"/>
    <property type="match status" value="1"/>
</dbReference>
<dbReference type="FunFam" id="4.10.280.10:FF:000022">
    <property type="entry name" value="Basic helix-loop-helix transcription factor"/>
    <property type="match status" value="1"/>
</dbReference>
<evidence type="ECO:0000256" key="6">
    <source>
        <dbReference type="ARBA" id="ARBA00023242"/>
    </source>
</evidence>
<feature type="compositionally biased region" description="Basic and acidic residues" evidence="7">
    <location>
        <begin position="141"/>
        <end position="150"/>
    </location>
</feature>
<dbReference type="GO" id="GO:0000981">
    <property type="term" value="F:DNA-binding transcription factor activity, RNA polymerase II-specific"/>
    <property type="evidence" value="ECO:0000318"/>
    <property type="project" value="GO_Central"/>
</dbReference>
<dbReference type="InterPro" id="IPR036638">
    <property type="entry name" value="HLH_DNA-bd_sf"/>
</dbReference>
<dbReference type="GO" id="GO:0006357">
    <property type="term" value="P:regulation of transcription by RNA polymerase II"/>
    <property type="evidence" value="ECO:0000318"/>
    <property type="project" value="GO_Central"/>
</dbReference>
<proteinExistence type="inferred from homology"/>
<comment type="subcellular location">
    <subcellularLocation>
        <location evidence="1">Nucleus</location>
    </subcellularLocation>
</comment>
<keyword evidence="4" id="KW-0238">DNA-binding</keyword>
<dbReference type="EMBL" id="AP014959">
    <property type="protein sequence ID" value="BAS82857.1"/>
    <property type="molecule type" value="Genomic_DNA"/>
</dbReference>
<dbReference type="OMA" id="SAPYCYM"/>
<dbReference type="SMART" id="SM00353">
    <property type="entry name" value="HLH"/>
    <property type="match status" value="1"/>
</dbReference>
<feature type="compositionally biased region" description="Low complexity" evidence="7">
    <location>
        <begin position="229"/>
        <end position="257"/>
    </location>
</feature>
<evidence type="ECO:0000256" key="3">
    <source>
        <dbReference type="ARBA" id="ARBA00023015"/>
    </source>
</evidence>
<dbReference type="FunCoup" id="A0A0N7KGS8">
    <property type="interactions" value="862"/>
</dbReference>
<keyword evidence="10" id="KW-1185">Reference proteome</keyword>
<comment type="similarity">
    <text evidence="2">Belongs to the bHLH protein family.</text>
</comment>
<dbReference type="Pfam" id="PF00010">
    <property type="entry name" value="HLH"/>
    <property type="match status" value="1"/>
</dbReference>
<evidence type="ECO:0000256" key="7">
    <source>
        <dbReference type="SAM" id="MobiDB-lite"/>
    </source>
</evidence>
<dbReference type="GO" id="GO:0005634">
    <property type="term" value="C:nucleus"/>
    <property type="evidence" value="ECO:0000318"/>
    <property type="project" value="GO_Central"/>
</dbReference>
<dbReference type="SMR" id="A0A0N7KGS8"/>
<feature type="region of interest" description="Disordered" evidence="7">
    <location>
        <begin position="138"/>
        <end position="213"/>
    </location>
</feature>
<dbReference type="GO" id="GO:0000978">
    <property type="term" value="F:RNA polymerase II cis-regulatory region sequence-specific DNA binding"/>
    <property type="evidence" value="ECO:0000318"/>
    <property type="project" value="GO_Central"/>
</dbReference>
<dbReference type="InParanoid" id="A0A0N7KGS8"/>
<dbReference type="PANTHER" id="PTHR16223">
    <property type="entry name" value="TRANSCRIPTION FACTOR BHLH83-RELATED"/>
    <property type="match status" value="1"/>
</dbReference>
<feature type="domain" description="BHLH" evidence="8">
    <location>
        <begin position="255"/>
        <end position="304"/>
    </location>
</feature>
<keyword evidence="6" id="KW-0539">Nucleus</keyword>
<dbReference type="AlphaFoldDB" id="A0A0N7KGS8"/>
<protein>
    <submittedName>
        <fullName evidence="9">Os03g0205300 protein</fullName>
    </submittedName>
</protein>
<dbReference type="GO" id="GO:0046983">
    <property type="term" value="F:protein dimerization activity"/>
    <property type="evidence" value="ECO:0007669"/>
    <property type="project" value="InterPro"/>
</dbReference>
<dbReference type="InterPro" id="IPR045843">
    <property type="entry name" value="IND-like"/>
</dbReference>
<dbReference type="Gramene" id="Os03t0205300-00">
    <property type="protein sequence ID" value="Os03t0205300-00"/>
    <property type="gene ID" value="Os03g0205300"/>
</dbReference>
<reference evidence="10" key="1">
    <citation type="journal article" date="2005" name="Nature">
        <title>The map-based sequence of the rice genome.</title>
        <authorList>
            <consortium name="International rice genome sequencing project (IRGSP)"/>
            <person name="Matsumoto T."/>
            <person name="Wu J."/>
            <person name="Kanamori H."/>
            <person name="Katayose Y."/>
            <person name="Fujisawa M."/>
            <person name="Namiki N."/>
            <person name="Mizuno H."/>
            <person name="Yamamoto K."/>
            <person name="Antonio B.A."/>
            <person name="Baba T."/>
            <person name="Sakata K."/>
            <person name="Nagamura Y."/>
            <person name="Aoki H."/>
            <person name="Arikawa K."/>
            <person name="Arita K."/>
            <person name="Bito T."/>
            <person name="Chiden Y."/>
            <person name="Fujitsuka N."/>
            <person name="Fukunaka R."/>
            <person name="Hamada M."/>
            <person name="Harada C."/>
            <person name="Hayashi A."/>
            <person name="Hijishita S."/>
            <person name="Honda M."/>
            <person name="Hosokawa S."/>
            <person name="Ichikawa Y."/>
            <person name="Idonuma A."/>
            <person name="Iijima M."/>
            <person name="Ikeda M."/>
            <person name="Ikeno M."/>
            <person name="Ito K."/>
            <person name="Ito S."/>
            <person name="Ito T."/>
            <person name="Ito Y."/>
            <person name="Ito Y."/>
            <person name="Iwabuchi A."/>
            <person name="Kamiya K."/>
            <person name="Karasawa W."/>
            <person name="Kurita K."/>
            <person name="Katagiri S."/>
            <person name="Kikuta A."/>
            <person name="Kobayashi H."/>
            <person name="Kobayashi N."/>
            <person name="Machita K."/>
            <person name="Maehara T."/>
            <person name="Masukawa M."/>
            <person name="Mizubayashi T."/>
            <person name="Mukai Y."/>
            <person name="Nagasaki H."/>
            <person name="Nagata Y."/>
            <person name="Naito S."/>
            <person name="Nakashima M."/>
            <person name="Nakama Y."/>
            <person name="Nakamichi Y."/>
            <person name="Nakamura M."/>
            <person name="Meguro A."/>
            <person name="Negishi M."/>
            <person name="Ohta I."/>
            <person name="Ohta T."/>
            <person name="Okamoto M."/>
            <person name="Ono N."/>
            <person name="Saji S."/>
            <person name="Sakaguchi M."/>
            <person name="Sakai K."/>
            <person name="Shibata M."/>
            <person name="Shimokawa T."/>
            <person name="Song J."/>
            <person name="Takazaki Y."/>
            <person name="Terasawa K."/>
            <person name="Tsugane M."/>
            <person name="Tsuji K."/>
            <person name="Ueda S."/>
            <person name="Waki K."/>
            <person name="Yamagata H."/>
            <person name="Yamamoto M."/>
            <person name="Yamamoto S."/>
            <person name="Yamane H."/>
            <person name="Yoshiki S."/>
            <person name="Yoshihara R."/>
            <person name="Yukawa K."/>
            <person name="Zhong H."/>
            <person name="Yano M."/>
            <person name="Yuan Q."/>
            <person name="Ouyang S."/>
            <person name="Liu J."/>
            <person name="Jones K.M."/>
            <person name="Gansberger K."/>
            <person name="Moffat K."/>
            <person name="Hill J."/>
            <person name="Bera J."/>
            <person name="Fadrosh D."/>
            <person name="Jin S."/>
            <person name="Johri S."/>
            <person name="Kim M."/>
            <person name="Overton L."/>
            <person name="Reardon M."/>
            <person name="Tsitrin T."/>
            <person name="Vuong H."/>
            <person name="Weaver B."/>
            <person name="Ciecko A."/>
            <person name="Tallon L."/>
            <person name="Jackson J."/>
            <person name="Pai G."/>
            <person name="Aken S.V."/>
            <person name="Utterback T."/>
            <person name="Reidmuller S."/>
            <person name="Feldblyum T."/>
            <person name="Hsiao J."/>
            <person name="Zismann V."/>
            <person name="Iobst S."/>
            <person name="de Vazeille A.R."/>
            <person name="Buell C.R."/>
            <person name="Ying K."/>
            <person name="Li Y."/>
            <person name="Lu T."/>
            <person name="Huang Y."/>
            <person name="Zhao Q."/>
            <person name="Feng Q."/>
            <person name="Zhang L."/>
            <person name="Zhu J."/>
            <person name="Weng Q."/>
            <person name="Mu J."/>
            <person name="Lu Y."/>
            <person name="Fan D."/>
            <person name="Liu Y."/>
            <person name="Guan J."/>
            <person name="Zhang Y."/>
            <person name="Yu S."/>
            <person name="Liu X."/>
            <person name="Zhang Y."/>
            <person name="Hong G."/>
            <person name="Han B."/>
            <person name="Choisne N."/>
            <person name="Demange N."/>
            <person name="Orjeda G."/>
            <person name="Samain S."/>
            <person name="Cattolico L."/>
            <person name="Pelletier E."/>
            <person name="Couloux A."/>
            <person name="Segurens B."/>
            <person name="Wincker P."/>
            <person name="D'Hont A."/>
            <person name="Scarpelli C."/>
            <person name="Weissenbach J."/>
            <person name="Salanoubat M."/>
            <person name="Quetier F."/>
            <person name="Yu Y."/>
            <person name="Kim H.R."/>
            <person name="Rambo T."/>
            <person name="Currie J."/>
            <person name="Collura K."/>
            <person name="Luo M."/>
            <person name="Yang T."/>
            <person name="Ammiraju J.S.S."/>
            <person name="Engler F."/>
            <person name="Soderlund C."/>
            <person name="Wing R.A."/>
            <person name="Palmer L.E."/>
            <person name="de la Bastide M."/>
            <person name="Spiegel L."/>
            <person name="Nascimento L."/>
            <person name="Zutavern T."/>
            <person name="O'Shaughnessy A."/>
            <person name="Dike S."/>
            <person name="Dedhia N."/>
            <person name="Preston R."/>
            <person name="Balija V."/>
            <person name="McCombie W.R."/>
            <person name="Chow T."/>
            <person name="Chen H."/>
            <person name="Chung M."/>
            <person name="Chen C."/>
            <person name="Shaw J."/>
            <person name="Wu H."/>
            <person name="Hsiao K."/>
            <person name="Chao Y."/>
            <person name="Chu M."/>
            <person name="Cheng C."/>
            <person name="Hour A."/>
            <person name="Lee P."/>
            <person name="Lin S."/>
            <person name="Lin Y."/>
            <person name="Liou J."/>
            <person name="Liu S."/>
            <person name="Hsing Y."/>
            <person name="Raghuvanshi S."/>
            <person name="Mohanty A."/>
            <person name="Bharti A.K."/>
            <person name="Gaur A."/>
            <person name="Gupta V."/>
            <person name="Kumar D."/>
            <person name="Ravi V."/>
            <person name="Vij S."/>
            <person name="Kapur A."/>
            <person name="Khurana P."/>
            <person name="Khurana P."/>
            <person name="Khurana J.P."/>
            <person name="Tyagi A.K."/>
            <person name="Gaikwad K."/>
            <person name="Singh A."/>
            <person name="Dalal V."/>
            <person name="Srivastava S."/>
            <person name="Dixit A."/>
            <person name="Pal A.K."/>
            <person name="Ghazi I.A."/>
            <person name="Yadav M."/>
            <person name="Pandit A."/>
            <person name="Bhargava A."/>
            <person name="Sureshbabu K."/>
            <person name="Batra K."/>
            <person name="Sharma T.R."/>
            <person name="Mohapatra T."/>
            <person name="Singh N.K."/>
            <person name="Messing J."/>
            <person name="Nelson A.B."/>
            <person name="Fuks G."/>
            <person name="Kavchok S."/>
            <person name="Keizer G."/>
            <person name="Linton E."/>
            <person name="Llaca V."/>
            <person name="Song R."/>
            <person name="Tanyolac B."/>
            <person name="Young S."/>
            <person name="Ho-Il K."/>
            <person name="Hahn J.H."/>
            <person name="Sangsakoo G."/>
            <person name="Vanavichit A."/>
            <person name="de Mattos Luiz.A.T."/>
            <person name="Zimmer P.D."/>
            <person name="Malone G."/>
            <person name="Dellagostin O."/>
            <person name="de Oliveira A.C."/>
            <person name="Bevan M."/>
            <person name="Bancroft I."/>
            <person name="Minx P."/>
            <person name="Cordum H."/>
            <person name="Wilson R."/>
            <person name="Cheng Z."/>
            <person name="Jin W."/>
            <person name="Jiang J."/>
            <person name="Leong S.A."/>
            <person name="Iwama H."/>
            <person name="Gojobori T."/>
            <person name="Itoh T."/>
            <person name="Niimura Y."/>
            <person name="Fujii Y."/>
            <person name="Habara T."/>
            <person name="Sakai H."/>
            <person name="Sato Y."/>
            <person name="Wilson G."/>
            <person name="Kumar K."/>
            <person name="McCouch S."/>
            <person name="Juretic N."/>
            <person name="Hoen D."/>
            <person name="Wright S."/>
            <person name="Bruskiewich R."/>
            <person name="Bureau T."/>
            <person name="Miyao A."/>
            <person name="Hirochika H."/>
            <person name="Nishikawa T."/>
            <person name="Kadowaki K."/>
            <person name="Sugiura M."/>
            <person name="Burr B."/>
            <person name="Sasaki T."/>
        </authorList>
    </citation>
    <scope>NUCLEOTIDE SEQUENCE [LARGE SCALE GENOMIC DNA]</scope>
    <source>
        <strain evidence="10">cv. Nipponbare</strain>
    </source>
</reference>
<evidence type="ECO:0000313" key="10">
    <source>
        <dbReference type="Proteomes" id="UP000059680"/>
    </source>
</evidence>
<dbReference type="CDD" id="cd11454">
    <property type="entry name" value="bHLH_AtIND_like"/>
    <property type="match status" value="1"/>
</dbReference>
<dbReference type="PaxDb" id="39947-A0A0N7KGS8"/>
<evidence type="ECO:0000256" key="1">
    <source>
        <dbReference type="ARBA" id="ARBA00004123"/>
    </source>
</evidence>
<evidence type="ECO:0000259" key="8">
    <source>
        <dbReference type="PROSITE" id="PS50888"/>
    </source>
</evidence>
<dbReference type="SUPFAM" id="SSF47459">
    <property type="entry name" value="HLH, helix-loop-helix DNA-binding domain"/>
    <property type="match status" value="1"/>
</dbReference>
<keyword evidence="3" id="KW-0805">Transcription regulation</keyword>
<reference evidence="9 10" key="3">
    <citation type="journal article" date="2013" name="Rice">
        <title>Improvement of the Oryza sativa Nipponbare reference genome using next generation sequence and optical map data.</title>
        <authorList>
            <person name="Kawahara Y."/>
            <person name="de la Bastide M."/>
            <person name="Hamilton J.P."/>
            <person name="Kanamori H."/>
            <person name="McCombie W.R."/>
            <person name="Ouyang S."/>
            <person name="Schwartz D.C."/>
            <person name="Tanaka T."/>
            <person name="Wu J."/>
            <person name="Zhou S."/>
            <person name="Childs K.L."/>
            <person name="Davidson R.M."/>
            <person name="Lin H."/>
            <person name="Quesada-Ocampo L."/>
            <person name="Vaillancourt B."/>
            <person name="Sakai H."/>
            <person name="Lee S.S."/>
            <person name="Kim J."/>
            <person name="Numa H."/>
            <person name="Itoh T."/>
            <person name="Buell C.R."/>
            <person name="Matsumoto T."/>
        </authorList>
    </citation>
    <scope>NUCLEOTIDE SEQUENCE [LARGE SCALE GENOMIC DNA]</scope>
    <source>
        <strain evidence="10">cv. Nipponbare</strain>
    </source>
</reference>
<keyword evidence="5" id="KW-0804">Transcription</keyword>
<accession>A0A0N7KGS8</accession>
<name>A0A0N7KGS8_ORYSJ</name>
<evidence type="ECO:0000256" key="4">
    <source>
        <dbReference type="ARBA" id="ARBA00023125"/>
    </source>
</evidence>
<feature type="compositionally biased region" description="Polar residues" evidence="7">
    <location>
        <begin position="203"/>
        <end position="212"/>
    </location>
</feature>
<dbReference type="eggNOG" id="ENOG502R684">
    <property type="taxonomic scope" value="Eukaryota"/>
</dbReference>
<dbReference type="InterPro" id="IPR011598">
    <property type="entry name" value="bHLH_dom"/>
</dbReference>
<sequence length="341" mass="36548">MMESSEASWHSFDPSVAMEDSEAMAQLLGVQYFGNDQEQQQPAAAAPPAMYWPAHDAADQYYGSAPYCYMQQQQHYGCYDGGAMVAGGDFFVPEEQLVADPSFMVDLNLEFEDQHGGDAGGAGSSAAAAAAATKMTPACKRKVEDHKDESCTDNVARKKARSTAATVVQKKGNKNAQSKKAQKGACSRSSNQKESNGGGDGGNVQSSSTNYLSDDDSLSLEMTSCSNVSSASKKSSLSSPATGHGGAKARAGRGAATDPQSLYARKRRERINERLKILQNLIPNGTKVDISTMLEEAVHYVKFLQLQIKLLSSDDMWMFAPIAYNGVNVGLDLKISPPQQQ</sequence>
<dbReference type="Gene3D" id="4.10.280.10">
    <property type="entry name" value="Helix-loop-helix DNA-binding domain"/>
    <property type="match status" value="1"/>
</dbReference>
<evidence type="ECO:0000256" key="5">
    <source>
        <dbReference type="ARBA" id="ARBA00023163"/>
    </source>
</evidence>
<evidence type="ECO:0000256" key="2">
    <source>
        <dbReference type="ARBA" id="ARBA00005510"/>
    </source>
</evidence>
<gene>
    <name evidence="9" type="ordered locus">Os03g0205300</name>
    <name evidence="9" type="ORF">OSNPB_030205300</name>
</gene>
<dbReference type="Proteomes" id="UP000059680">
    <property type="component" value="Chromosome 3"/>
</dbReference>
<organism evidence="9 10">
    <name type="scientific">Oryza sativa subsp. japonica</name>
    <name type="common">Rice</name>
    <dbReference type="NCBI Taxonomy" id="39947"/>
    <lineage>
        <taxon>Eukaryota</taxon>
        <taxon>Viridiplantae</taxon>
        <taxon>Streptophyta</taxon>
        <taxon>Embryophyta</taxon>
        <taxon>Tracheophyta</taxon>
        <taxon>Spermatophyta</taxon>
        <taxon>Magnoliopsida</taxon>
        <taxon>Liliopsida</taxon>
        <taxon>Poales</taxon>
        <taxon>Poaceae</taxon>
        <taxon>BOP clade</taxon>
        <taxon>Oryzoideae</taxon>
        <taxon>Oryzeae</taxon>
        <taxon>Oryzinae</taxon>
        <taxon>Oryza</taxon>
        <taxon>Oryza sativa</taxon>
    </lineage>
</organism>
<reference evidence="9 10" key="2">
    <citation type="journal article" date="2013" name="Plant Cell Physiol.">
        <title>Rice Annotation Project Database (RAP-DB): an integrative and interactive database for rice genomics.</title>
        <authorList>
            <person name="Sakai H."/>
            <person name="Lee S.S."/>
            <person name="Tanaka T."/>
            <person name="Numa H."/>
            <person name="Kim J."/>
            <person name="Kawahara Y."/>
            <person name="Wakimoto H."/>
            <person name="Yang C.C."/>
            <person name="Iwamoto M."/>
            <person name="Abe T."/>
            <person name="Yamada Y."/>
            <person name="Muto A."/>
            <person name="Inokuchi H."/>
            <person name="Ikemura T."/>
            <person name="Matsumoto T."/>
            <person name="Sasaki T."/>
            <person name="Itoh T."/>
        </authorList>
    </citation>
    <scope>NUCLEOTIDE SEQUENCE [LARGE SCALE GENOMIC DNA]</scope>
    <source>
        <strain evidence="10">cv. Nipponbare</strain>
    </source>
</reference>